<dbReference type="Proteomes" id="UP000018467">
    <property type="component" value="Unassembled WGS sequence"/>
</dbReference>
<comment type="subunit">
    <text evidence="3 7">Homodimer; disulfide-linked.</text>
</comment>
<evidence type="ECO:0000313" key="11">
    <source>
        <dbReference type="Proteomes" id="UP000018467"/>
    </source>
</evidence>
<sequence>SRSNESSDQTSPRSNESSDQYESSDHTSPQIKRVLRSNDACLSSALQVGCSAFACLENLCQESIKCIAKGITSKVHQTIRRCAQKLGKSVDVARSNLMLLEKWLKYYSTLLQSLMECDEDTVGVVRRRGSSIIFCHCLNTHCYSAYKFNLYIYIYIQVFIFLFDTYFLSL</sequence>
<proteinExistence type="inferred from homology"/>
<evidence type="ECO:0000256" key="2">
    <source>
        <dbReference type="ARBA" id="ARBA00008693"/>
    </source>
</evidence>
<dbReference type="Pfam" id="PF03298">
    <property type="entry name" value="Stanniocalcin"/>
    <property type="match status" value="3"/>
</dbReference>
<evidence type="ECO:0000256" key="8">
    <source>
        <dbReference type="SAM" id="MobiDB-lite"/>
    </source>
</evidence>
<evidence type="ECO:0000313" key="10">
    <source>
        <dbReference type="Ensembl" id="ENSAMXP00000043458.1"/>
    </source>
</evidence>
<keyword evidence="5" id="KW-0372">Hormone</keyword>
<reference evidence="11" key="2">
    <citation type="journal article" date="2014" name="Nat. Commun.">
        <title>The cavefish genome reveals candidate genes for eye loss.</title>
        <authorList>
            <person name="McGaugh S.E."/>
            <person name="Gross J.B."/>
            <person name="Aken B."/>
            <person name="Blin M."/>
            <person name="Borowsky R."/>
            <person name="Chalopin D."/>
            <person name="Hinaux H."/>
            <person name="Jeffery W.R."/>
            <person name="Keene A."/>
            <person name="Ma L."/>
            <person name="Minx P."/>
            <person name="Murphy D."/>
            <person name="O'Quin K.E."/>
            <person name="Retaux S."/>
            <person name="Rohner N."/>
            <person name="Searle S.M."/>
            <person name="Stahl B.A."/>
            <person name="Tabin C."/>
            <person name="Volff J.N."/>
            <person name="Yoshizawa M."/>
            <person name="Warren W.C."/>
        </authorList>
    </citation>
    <scope>NUCLEOTIDE SEQUENCE [LARGE SCALE GENOMIC DNA]</scope>
    <source>
        <strain evidence="11">female</strain>
    </source>
</reference>
<comment type="similarity">
    <text evidence="2 7">Belongs to the stanniocalcin family.</text>
</comment>
<evidence type="ECO:0000256" key="3">
    <source>
        <dbReference type="ARBA" id="ARBA00011748"/>
    </source>
</evidence>
<reference evidence="10" key="4">
    <citation type="submission" date="2025-09" db="UniProtKB">
        <authorList>
            <consortium name="Ensembl"/>
        </authorList>
    </citation>
    <scope>IDENTIFICATION</scope>
</reference>
<dbReference type="Ensembl" id="ENSAMXT00000033810.1">
    <property type="protein sequence ID" value="ENSAMXP00000043458.1"/>
    <property type="gene ID" value="ENSAMXG00000034201.1"/>
</dbReference>
<comment type="subcellular location">
    <subcellularLocation>
        <location evidence="7">Secreted</location>
    </subcellularLocation>
</comment>
<keyword evidence="9" id="KW-0472">Membrane</keyword>
<organism evidence="10 11">
    <name type="scientific">Astyanax mexicanus</name>
    <name type="common">Blind cave fish</name>
    <name type="synonym">Astyanax fasciatus mexicanus</name>
    <dbReference type="NCBI Taxonomy" id="7994"/>
    <lineage>
        <taxon>Eukaryota</taxon>
        <taxon>Metazoa</taxon>
        <taxon>Chordata</taxon>
        <taxon>Craniata</taxon>
        <taxon>Vertebrata</taxon>
        <taxon>Euteleostomi</taxon>
        <taxon>Actinopterygii</taxon>
        <taxon>Neopterygii</taxon>
        <taxon>Teleostei</taxon>
        <taxon>Ostariophysi</taxon>
        <taxon>Characiformes</taxon>
        <taxon>Characoidei</taxon>
        <taxon>Acestrorhamphidae</taxon>
        <taxon>Acestrorhamphinae</taxon>
        <taxon>Astyanax</taxon>
    </lineage>
</organism>
<reference evidence="10" key="3">
    <citation type="submission" date="2025-08" db="UniProtKB">
        <authorList>
            <consortium name="Ensembl"/>
        </authorList>
    </citation>
    <scope>IDENTIFICATION</scope>
</reference>
<accession>A0A3B1JMA5</accession>
<keyword evidence="11" id="KW-1185">Reference proteome</keyword>
<evidence type="ECO:0000256" key="5">
    <source>
        <dbReference type="ARBA" id="ARBA00022702"/>
    </source>
</evidence>
<dbReference type="GO" id="GO:0005179">
    <property type="term" value="F:hormone activity"/>
    <property type="evidence" value="ECO:0007669"/>
    <property type="project" value="UniProtKB-KW"/>
</dbReference>
<feature type="region of interest" description="Disordered" evidence="8">
    <location>
        <begin position="1"/>
        <end position="29"/>
    </location>
</feature>
<keyword evidence="9" id="KW-0812">Transmembrane</keyword>
<feature type="transmembrane region" description="Helical" evidence="9">
    <location>
        <begin position="150"/>
        <end position="168"/>
    </location>
</feature>
<reference evidence="11" key="1">
    <citation type="submission" date="2013-03" db="EMBL/GenBank/DDBJ databases">
        <authorList>
            <person name="Jeffery W."/>
            <person name="Warren W."/>
            <person name="Wilson R.K."/>
        </authorList>
    </citation>
    <scope>NUCLEOTIDE SEQUENCE</scope>
    <source>
        <strain evidence="11">female</strain>
    </source>
</reference>
<dbReference type="GO" id="GO:0006874">
    <property type="term" value="P:intracellular calcium ion homeostasis"/>
    <property type="evidence" value="ECO:0007669"/>
    <property type="project" value="UniProtKB-UniRule"/>
</dbReference>
<dbReference type="GO" id="GO:0005615">
    <property type="term" value="C:extracellular space"/>
    <property type="evidence" value="ECO:0007669"/>
    <property type="project" value="UniProtKB-UniRule"/>
</dbReference>
<name>A0A3B1JMA5_ASTMX</name>
<evidence type="ECO:0000256" key="4">
    <source>
        <dbReference type="ARBA" id="ARBA00017831"/>
    </source>
</evidence>
<evidence type="ECO:0000256" key="1">
    <source>
        <dbReference type="ARBA" id="ARBA00003962"/>
    </source>
</evidence>
<comment type="function">
    <text evidence="1 7">Its primary function is the prevention of hypercalcemia. Upon release into the circulation, it lowers calcium transport by the gills, thereby reducing its rate of influx from the environment into the extracellular compartment. STC also stimulates phosphate reabsorption by renal proximal tubules. The consequence of this action is increased levels of plasma phosphate, which combines with excess calcium and promotes its disposal into bone and scales.</text>
</comment>
<dbReference type="Bgee" id="ENSAMXG00000034201">
    <property type="expression patterns" value="Expressed in head kidney and 1 other cell type or tissue"/>
</dbReference>
<keyword evidence="7" id="KW-0964">Secreted</keyword>
<evidence type="ECO:0000256" key="9">
    <source>
        <dbReference type="SAM" id="Phobius"/>
    </source>
</evidence>
<protein>
    <recommendedName>
        <fullName evidence="4 7">Stanniocalcin</fullName>
        <shortName evidence="7">STC</shortName>
    </recommendedName>
    <alternativeName>
        <fullName evidence="7">Corpuscles of Stannius protein</fullName>
    </alternativeName>
</protein>
<dbReference type="AlphaFoldDB" id="A0A3B1JMA5"/>
<evidence type="ECO:0000256" key="6">
    <source>
        <dbReference type="ARBA" id="ARBA00023157"/>
    </source>
</evidence>
<dbReference type="GeneTree" id="ENSGT00940000182418"/>
<evidence type="ECO:0000256" key="7">
    <source>
        <dbReference type="RuleBase" id="RU369112"/>
    </source>
</evidence>
<keyword evidence="6 7" id="KW-1015">Disulfide bond</keyword>
<keyword evidence="9" id="KW-1133">Transmembrane helix</keyword>
<dbReference type="InterPro" id="IPR004978">
    <property type="entry name" value="Stanniocalcin"/>
</dbReference>